<dbReference type="InterPro" id="IPR052550">
    <property type="entry name" value="Pyrimidine_5'-ntase_YjjG"/>
</dbReference>
<dbReference type="Gene3D" id="3.40.50.1000">
    <property type="entry name" value="HAD superfamily/HAD-like"/>
    <property type="match status" value="1"/>
</dbReference>
<name>A0A3B7MTP0_9BACT</name>
<dbReference type="AlphaFoldDB" id="A0A3B7MTP0"/>
<evidence type="ECO:0000313" key="2">
    <source>
        <dbReference type="Proteomes" id="UP000263900"/>
    </source>
</evidence>
<dbReference type="Pfam" id="PF00702">
    <property type="entry name" value="Hydrolase"/>
    <property type="match status" value="1"/>
</dbReference>
<protein>
    <submittedName>
        <fullName evidence="1">Noncanonical pyrimidine nucleotidase, YjjG family</fullName>
    </submittedName>
</protein>
<keyword evidence="2" id="KW-1185">Reference proteome</keyword>
<gene>
    <name evidence="1" type="ORF">D3H65_21595</name>
</gene>
<dbReference type="SFLD" id="SFLDG01135">
    <property type="entry name" value="C1.5.6:_HAD__Beta-PGM__Phospha"/>
    <property type="match status" value="1"/>
</dbReference>
<dbReference type="RefSeq" id="WP_119052307.1">
    <property type="nucleotide sequence ID" value="NZ_CP032157.1"/>
</dbReference>
<dbReference type="NCBIfam" id="TIGR01549">
    <property type="entry name" value="HAD-SF-IA-v1"/>
    <property type="match status" value="1"/>
</dbReference>
<dbReference type="SFLD" id="SFLDG01129">
    <property type="entry name" value="C1.5:_HAD__Beta-PGM__Phosphata"/>
    <property type="match status" value="1"/>
</dbReference>
<dbReference type="Gene3D" id="1.10.150.240">
    <property type="entry name" value="Putative phosphatase, domain 2"/>
    <property type="match status" value="1"/>
</dbReference>
<dbReference type="OrthoDB" id="9802350at2"/>
<reference evidence="1 2" key="1">
    <citation type="submission" date="2018-09" db="EMBL/GenBank/DDBJ databases">
        <title>Genome sequencing of strain 6GH32-13.</title>
        <authorList>
            <person name="Weon H.-Y."/>
            <person name="Heo J."/>
            <person name="Kwon S.-W."/>
        </authorList>
    </citation>
    <scope>NUCLEOTIDE SEQUENCE [LARGE SCALE GENOMIC DNA]</scope>
    <source>
        <strain evidence="1 2">5GH32-13</strain>
    </source>
</reference>
<accession>A0A3B7MTP0</accession>
<organism evidence="1 2">
    <name type="scientific">Paraflavitalea soli</name>
    <dbReference type="NCBI Taxonomy" id="2315862"/>
    <lineage>
        <taxon>Bacteria</taxon>
        <taxon>Pseudomonadati</taxon>
        <taxon>Bacteroidota</taxon>
        <taxon>Chitinophagia</taxon>
        <taxon>Chitinophagales</taxon>
        <taxon>Chitinophagaceae</taxon>
        <taxon>Paraflavitalea</taxon>
    </lineage>
</organism>
<proteinExistence type="predicted"/>
<dbReference type="InterPro" id="IPR011951">
    <property type="entry name" value="HAD-SF_hydro_IA_YjjG/PynA"/>
</dbReference>
<dbReference type="InterPro" id="IPR023214">
    <property type="entry name" value="HAD_sf"/>
</dbReference>
<dbReference type="Proteomes" id="UP000263900">
    <property type="component" value="Chromosome"/>
</dbReference>
<dbReference type="InterPro" id="IPR006439">
    <property type="entry name" value="HAD-SF_hydro_IA"/>
</dbReference>
<dbReference type="GO" id="GO:0008253">
    <property type="term" value="F:5'-nucleotidase activity"/>
    <property type="evidence" value="ECO:0007669"/>
    <property type="project" value="InterPro"/>
</dbReference>
<dbReference type="InterPro" id="IPR023198">
    <property type="entry name" value="PGP-like_dom2"/>
</dbReference>
<dbReference type="NCBIfam" id="TIGR02254">
    <property type="entry name" value="YjjG_YfnB"/>
    <property type="match status" value="1"/>
</dbReference>
<dbReference type="EMBL" id="CP032157">
    <property type="protein sequence ID" value="AXY76430.1"/>
    <property type="molecule type" value="Genomic_DNA"/>
</dbReference>
<evidence type="ECO:0000313" key="1">
    <source>
        <dbReference type="EMBL" id="AXY76430.1"/>
    </source>
</evidence>
<dbReference type="InterPro" id="IPR036412">
    <property type="entry name" value="HAD-like_sf"/>
</dbReference>
<dbReference type="PANTHER" id="PTHR47478:SF1">
    <property type="entry name" value="PYRIMIDINE 5'-NUCLEOTIDASE YJJG"/>
    <property type="match status" value="1"/>
</dbReference>
<dbReference type="SUPFAM" id="SSF56784">
    <property type="entry name" value="HAD-like"/>
    <property type="match status" value="1"/>
</dbReference>
<dbReference type="PANTHER" id="PTHR47478">
    <property type="match status" value="1"/>
</dbReference>
<dbReference type="SFLD" id="SFLDS00003">
    <property type="entry name" value="Haloacid_Dehalogenase"/>
    <property type="match status" value="1"/>
</dbReference>
<dbReference type="KEGG" id="pseg:D3H65_21595"/>
<sequence>MKYQHLFFDLDHTLWDFEANSRKTLADIYEEMALHTRGINDFDLFHKNYLVHNDKLWARYRNGYIKVDELRWKRMWLTLLDFKIGDEKLARQMGERFLDLLPSRNLLFPYTIEILEYLKGKGYSLHLITNGFEKTQHSKLKNSGIDQYFIEVITSEGSNSLKPHKEIFDYAFQRARALPQHSIMLGDSIEADIQGAINAGIDQVFVNHLNADAEVKPTYTVYSLQELETIF</sequence>